<dbReference type="KEGG" id="mets:DK389_28785"/>
<evidence type="ECO:0000313" key="3">
    <source>
        <dbReference type="Proteomes" id="UP000245926"/>
    </source>
</evidence>
<dbReference type="OrthoDB" id="7970799at2"/>
<sequence length="98" mass="10561">MKYWADQLESGGSISGLARAFLGTPENASKYGSMTNADYVDALYVNALGRHAETDGQEYWTGQLNGGTSRADLAVLLSDSAESRSFHLGEIEQGWLLA</sequence>
<keyword evidence="3" id="KW-1185">Reference proteome</keyword>
<feature type="domain" description="DUF4214" evidence="1">
    <location>
        <begin position="18"/>
        <end position="83"/>
    </location>
</feature>
<gene>
    <name evidence="2" type="ORF">DK389_28785</name>
</gene>
<evidence type="ECO:0000259" key="1">
    <source>
        <dbReference type="Pfam" id="PF13946"/>
    </source>
</evidence>
<dbReference type="AlphaFoldDB" id="A0A2U8WER7"/>
<reference evidence="3" key="1">
    <citation type="submission" date="2018-05" db="EMBL/GenBank/DDBJ databases">
        <title>Complete Genome Sequence of Methylobacterium sp. 17SD2-17.</title>
        <authorList>
            <person name="Srinivasan S."/>
        </authorList>
    </citation>
    <scope>NUCLEOTIDE SEQUENCE [LARGE SCALE GENOMIC DNA]</scope>
    <source>
        <strain evidence="3">17SD2-17</strain>
    </source>
</reference>
<dbReference type="EMBL" id="CP029550">
    <property type="protein sequence ID" value="AWN43782.1"/>
    <property type="molecule type" value="Genomic_DNA"/>
</dbReference>
<evidence type="ECO:0000313" key="2">
    <source>
        <dbReference type="EMBL" id="AWN43782.1"/>
    </source>
</evidence>
<organism evidence="2 3">
    <name type="scientific">Methylobacterium durans</name>
    <dbReference type="NCBI Taxonomy" id="2202825"/>
    <lineage>
        <taxon>Bacteria</taxon>
        <taxon>Pseudomonadati</taxon>
        <taxon>Pseudomonadota</taxon>
        <taxon>Alphaproteobacteria</taxon>
        <taxon>Hyphomicrobiales</taxon>
        <taxon>Methylobacteriaceae</taxon>
        <taxon>Methylobacterium</taxon>
    </lineage>
</organism>
<dbReference type="InterPro" id="IPR025282">
    <property type="entry name" value="DUF4214"/>
</dbReference>
<protein>
    <recommendedName>
        <fullName evidence="1">DUF4214 domain-containing protein</fullName>
    </recommendedName>
</protein>
<dbReference type="Proteomes" id="UP000245926">
    <property type="component" value="Chromosome"/>
</dbReference>
<name>A0A2U8WER7_9HYPH</name>
<accession>A0A2U8WER7</accession>
<proteinExistence type="predicted"/>
<dbReference type="Pfam" id="PF13946">
    <property type="entry name" value="DUF4214"/>
    <property type="match status" value="1"/>
</dbReference>